<dbReference type="STRING" id="709839.TSA66_22305"/>
<comment type="caution">
    <text evidence="2">The sequence shown here is derived from an EMBL/GenBank/DDBJ whole genome shotgun (WGS) entry which is preliminary data.</text>
</comment>
<evidence type="ECO:0000259" key="1">
    <source>
        <dbReference type="PROSITE" id="PS50222"/>
    </source>
</evidence>
<dbReference type="AlphaFoldDB" id="A0A0C1YQR6"/>
<accession>A0A0C1YQR6</accession>
<dbReference type="GO" id="GO:0005509">
    <property type="term" value="F:calcium ion binding"/>
    <property type="evidence" value="ECO:0007669"/>
    <property type="project" value="InterPro"/>
</dbReference>
<feature type="domain" description="EF-hand" evidence="1">
    <location>
        <begin position="87"/>
        <end position="122"/>
    </location>
</feature>
<evidence type="ECO:0000313" key="2">
    <source>
        <dbReference type="EMBL" id="KIF82937.1"/>
    </source>
</evidence>
<dbReference type="Gene3D" id="1.10.238.10">
    <property type="entry name" value="EF-hand"/>
    <property type="match status" value="1"/>
</dbReference>
<organism evidence="2 3">
    <name type="scientific">Noviherbaspirillum autotrophicum</name>
    <dbReference type="NCBI Taxonomy" id="709839"/>
    <lineage>
        <taxon>Bacteria</taxon>
        <taxon>Pseudomonadati</taxon>
        <taxon>Pseudomonadota</taxon>
        <taxon>Betaproteobacteria</taxon>
        <taxon>Burkholderiales</taxon>
        <taxon>Oxalobacteraceae</taxon>
        <taxon>Noviherbaspirillum</taxon>
    </lineage>
</organism>
<protein>
    <recommendedName>
        <fullName evidence="1">EF-hand domain-containing protein</fullName>
    </recommendedName>
</protein>
<dbReference type="Proteomes" id="UP000031572">
    <property type="component" value="Unassembled WGS sequence"/>
</dbReference>
<dbReference type="PROSITE" id="PS50222">
    <property type="entry name" value="EF_HAND_2"/>
    <property type="match status" value="1"/>
</dbReference>
<proteinExistence type="predicted"/>
<dbReference type="InterPro" id="IPR018247">
    <property type="entry name" value="EF_Hand_1_Ca_BS"/>
</dbReference>
<gene>
    <name evidence="2" type="ORF">TSA66_22305</name>
</gene>
<dbReference type="EMBL" id="JWJG01000028">
    <property type="protein sequence ID" value="KIF82937.1"/>
    <property type="molecule type" value="Genomic_DNA"/>
</dbReference>
<dbReference type="InterPro" id="IPR002048">
    <property type="entry name" value="EF_hand_dom"/>
</dbReference>
<dbReference type="Pfam" id="PF13202">
    <property type="entry name" value="EF-hand_5"/>
    <property type="match status" value="1"/>
</dbReference>
<dbReference type="SUPFAM" id="SSF47473">
    <property type="entry name" value="EF-hand"/>
    <property type="match status" value="1"/>
</dbReference>
<sequence>MLYGNILASSYSEFGKEIYWEHIMMKVVAICALIGALFGSGIAYTQVVPSMEGQPIRTKYLAKFDAQFSSADKDGDGALTKAEAQSGGMNHVVENFDRLDVNKDGKVTRDELRALIRSRVSS</sequence>
<dbReference type="OrthoDB" id="5461251at2"/>
<reference evidence="2 3" key="1">
    <citation type="submission" date="2014-12" db="EMBL/GenBank/DDBJ databases">
        <title>Denitrispirillum autotrophicum gen. nov., sp. nov., Denitrifying, Facultatively Autotrophic Bacteria Isolated from Rice Paddy Soil.</title>
        <authorList>
            <person name="Ishii S."/>
            <person name="Ashida N."/>
            <person name="Ohno H."/>
            <person name="Otsuka S."/>
            <person name="Yokota A."/>
            <person name="Senoo K."/>
        </authorList>
    </citation>
    <scope>NUCLEOTIDE SEQUENCE [LARGE SCALE GENOMIC DNA]</scope>
    <source>
        <strain evidence="2 3">TSA66</strain>
    </source>
</reference>
<evidence type="ECO:0000313" key="3">
    <source>
        <dbReference type="Proteomes" id="UP000031572"/>
    </source>
</evidence>
<dbReference type="Pfam" id="PF13405">
    <property type="entry name" value="EF-hand_6"/>
    <property type="match status" value="1"/>
</dbReference>
<keyword evidence="3" id="KW-1185">Reference proteome</keyword>
<name>A0A0C1YQR6_9BURK</name>
<dbReference type="SMART" id="SM00054">
    <property type="entry name" value="EFh"/>
    <property type="match status" value="2"/>
</dbReference>
<dbReference type="InterPro" id="IPR011992">
    <property type="entry name" value="EF-hand-dom_pair"/>
</dbReference>
<dbReference type="PROSITE" id="PS00018">
    <property type="entry name" value="EF_HAND_1"/>
    <property type="match status" value="1"/>
</dbReference>